<feature type="transmembrane region" description="Helical" evidence="1">
    <location>
        <begin position="134"/>
        <end position="153"/>
    </location>
</feature>
<dbReference type="PANTHER" id="PTHR36834:SF1">
    <property type="entry name" value="INTEGRAL MEMBRANE PROTEIN"/>
    <property type="match status" value="1"/>
</dbReference>
<evidence type="ECO:0000259" key="2">
    <source>
        <dbReference type="Pfam" id="PF04892"/>
    </source>
</evidence>
<name>A0A2M8Z8W3_9FIRM</name>
<dbReference type="PANTHER" id="PTHR36834">
    <property type="entry name" value="MEMBRANE PROTEIN-RELATED"/>
    <property type="match status" value="1"/>
</dbReference>
<feature type="transmembrane region" description="Helical" evidence="1">
    <location>
        <begin position="56"/>
        <end position="77"/>
    </location>
</feature>
<dbReference type="Proteomes" id="UP000231092">
    <property type="component" value="Unassembled WGS sequence"/>
</dbReference>
<feature type="transmembrane region" description="Helical" evidence="1">
    <location>
        <begin position="108"/>
        <end position="127"/>
    </location>
</feature>
<dbReference type="AlphaFoldDB" id="A0A2M8Z8W3"/>
<comment type="caution">
    <text evidence="3">The sequence shown here is derived from an EMBL/GenBank/DDBJ whole genome shotgun (WGS) entry which is preliminary data.</text>
</comment>
<evidence type="ECO:0000256" key="1">
    <source>
        <dbReference type="SAM" id="Phobius"/>
    </source>
</evidence>
<evidence type="ECO:0000313" key="3">
    <source>
        <dbReference type="EMBL" id="PJJ29879.1"/>
    </source>
</evidence>
<gene>
    <name evidence="3" type="ORF">H171_3440</name>
</gene>
<evidence type="ECO:0000313" key="4">
    <source>
        <dbReference type="Proteomes" id="UP000231092"/>
    </source>
</evidence>
<feature type="domain" description="VanZ-like" evidence="2">
    <location>
        <begin position="68"/>
        <end position="180"/>
    </location>
</feature>
<feature type="transmembrane region" description="Helical" evidence="1">
    <location>
        <begin position="165"/>
        <end position="186"/>
    </location>
</feature>
<dbReference type="Pfam" id="PF04892">
    <property type="entry name" value="VanZ"/>
    <property type="match status" value="1"/>
</dbReference>
<dbReference type="EMBL" id="PGET01000001">
    <property type="protein sequence ID" value="PJJ29879.1"/>
    <property type="molecule type" value="Genomic_DNA"/>
</dbReference>
<keyword evidence="1" id="KW-0472">Membrane</keyword>
<reference evidence="3 4" key="1">
    <citation type="submission" date="2017-11" db="EMBL/GenBank/DDBJ databases">
        <title>Understudied soil microbes with underappreciated capabilities: Untangling the Clostridium saccharolyticum group.</title>
        <authorList>
            <person name="Leschine S."/>
        </authorList>
    </citation>
    <scope>NUCLEOTIDE SEQUENCE [LARGE SCALE GENOMIC DNA]</scope>
    <source>
        <strain evidence="3 4">18A</strain>
    </source>
</reference>
<protein>
    <submittedName>
        <fullName evidence="3">Glycopeptide antibiotics resistance protein</fullName>
    </submittedName>
</protein>
<dbReference type="InterPro" id="IPR053150">
    <property type="entry name" value="Teicoplanin_resist-assoc"/>
</dbReference>
<sequence length="197" mass="22606">MTVKNKTMINKILYKIIAQDIIEPLLYLPKGLLYGAILIVVLILINELWYQFRKSLLIFPIKVICLGLFIAYIYTLLQQSYFSRLPGSRNTVSLILGETWQGSVRSKAYVIENILMMIPFGVLLPSVLKPAQNIFCCIPLGFFFSVSLEYAQFLSQRGHMQVDDVVVNVMGTVIGYLFYVSVKLLCRFSKYLKEKKL</sequence>
<keyword evidence="1" id="KW-1133">Transmembrane helix</keyword>
<accession>A0A2M8Z8W3</accession>
<organism evidence="3 4">
    <name type="scientific">[Clostridium] celerecrescens 18A</name>
    <dbReference type="NCBI Taxonomy" id="1286362"/>
    <lineage>
        <taxon>Bacteria</taxon>
        <taxon>Bacillati</taxon>
        <taxon>Bacillota</taxon>
        <taxon>Clostridia</taxon>
        <taxon>Lachnospirales</taxon>
        <taxon>Lachnospiraceae</taxon>
        <taxon>Lacrimispora</taxon>
    </lineage>
</organism>
<proteinExistence type="predicted"/>
<dbReference type="InterPro" id="IPR006976">
    <property type="entry name" value="VanZ-like"/>
</dbReference>
<keyword evidence="1" id="KW-0812">Transmembrane</keyword>
<feature type="transmembrane region" description="Helical" evidence="1">
    <location>
        <begin position="31"/>
        <end position="49"/>
    </location>
</feature>